<name>A0AAE3SXH8_9HYPH</name>
<organism evidence="8 9">
    <name type="scientific">Ectorhizobium quercum</name>
    <dbReference type="NCBI Taxonomy" id="2965071"/>
    <lineage>
        <taxon>Bacteria</taxon>
        <taxon>Pseudomonadati</taxon>
        <taxon>Pseudomonadota</taxon>
        <taxon>Alphaproteobacteria</taxon>
        <taxon>Hyphomicrobiales</taxon>
        <taxon>Rhizobiaceae</taxon>
        <taxon>Ectorhizobium</taxon>
    </lineage>
</organism>
<comment type="caution">
    <text evidence="8">The sequence shown here is derived from an EMBL/GenBank/DDBJ whole genome shotgun (WGS) entry which is preliminary data.</text>
</comment>
<evidence type="ECO:0000256" key="4">
    <source>
        <dbReference type="ARBA" id="ARBA00023237"/>
    </source>
</evidence>
<dbReference type="Proteomes" id="UP001208771">
    <property type="component" value="Unassembled WGS sequence"/>
</dbReference>
<comment type="subcellular location">
    <subcellularLocation>
        <location evidence="1">Cell outer membrane</location>
    </subcellularLocation>
</comment>
<sequence length="214" mass="22220">MKTMLLATVVTAAFALPAMAADAVSAPPEAPLPVDNPAPVPFTWSGPYLGVQGGGSWLSGDFTLGGVRSRESFDGGVLGAFAGFNHQFDNNFVAGIEGDIGYTWNESDVQGLGDAGSDVSGAVRARLGYAVDRALIYGAAGWTAASGYTDIPGVTKESGTMNGYTVGAGVDYAITDGMFGRVEYRFNDYGKKDIGPSTFDMKDNRVTVGVGVKF</sequence>
<evidence type="ECO:0000256" key="1">
    <source>
        <dbReference type="ARBA" id="ARBA00004442"/>
    </source>
</evidence>
<keyword evidence="2 6" id="KW-0732">Signal</keyword>
<dbReference type="InterPro" id="IPR051692">
    <property type="entry name" value="OMP-like"/>
</dbReference>
<dbReference type="PANTHER" id="PTHR34001:SF3">
    <property type="entry name" value="BLL7405 PROTEIN"/>
    <property type="match status" value="1"/>
</dbReference>
<keyword evidence="4" id="KW-0998">Cell outer membrane</keyword>
<dbReference type="EMBL" id="JANFPI010000005">
    <property type="protein sequence ID" value="MCX8998515.1"/>
    <property type="molecule type" value="Genomic_DNA"/>
</dbReference>
<dbReference type="GO" id="GO:0009279">
    <property type="term" value="C:cell outer membrane"/>
    <property type="evidence" value="ECO:0007669"/>
    <property type="project" value="UniProtKB-SubCell"/>
</dbReference>
<evidence type="ECO:0000256" key="6">
    <source>
        <dbReference type="SAM" id="SignalP"/>
    </source>
</evidence>
<evidence type="ECO:0000256" key="3">
    <source>
        <dbReference type="ARBA" id="ARBA00023136"/>
    </source>
</evidence>
<comment type="similarity">
    <text evidence="5">Belongs to the Omp25/RopB family.</text>
</comment>
<evidence type="ECO:0000256" key="2">
    <source>
        <dbReference type="ARBA" id="ARBA00022729"/>
    </source>
</evidence>
<dbReference type="RefSeq" id="WP_306412302.1">
    <property type="nucleotide sequence ID" value="NZ_JANFPI010000005.1"/>
</dbReference>
<accession>A0AAE3SXH8</accession>
<dbReference type="Pfam" id="PF13505">
    <property type="entry name" value="OMP_b-brl"/>
    <property type="match status" value="1"/>
</dbReference>
<dbReference type="Gene3D" id="2.40.160.20">
    <property type="match status" value="1"/>
</dbReference>
<gene>
    <name evidence="8" type="ORF">NOF55_15475</name>
</gene>
<evidence type="ECO:0000259" key="7">
    <source>
        <dbReference type="Pfam" id="PF13505"/>
    </source>
</evidence>
<feature type="signal peptide" evidence="6">
    <location>
        <begin position="1"/>
        <end position="20"/>
    </location>
</feature>
<keyword evidence="9" id="KW-1185">Reference proteome</keyword>
<dbReference type="InterPro" id="IPR027385">
    <property type="entry name" value="Beta-barrel_OMP"/>
</dbReference>
<feature type="domain" description="Outer membrane protein beta-barrel" evidence="7">
    <location>
        <begin position="43"/>
        <end position="214"/>
    </location>
</feature>
<dbReference type="SUPFAM" id="SSF56925">
    <property type="entry name" value="OMPA-like"/>
    <property type="match status" value="1"/>
</dbReference>
<evidence type="ECO:0000313" key="9">
    <source>
        <dbReference type="Proteomes" id="UP001208771"/>
    </source>
</evidence>
<dbReference type="InterPro" id="IPR011250">
    <property type="entry name" value="OMP/PagP_B-barrel"/>
</dbReference>
<proteinExistence type="inferred from homology"/>
<evidence type="ECO:0000256" key="5">
    <source>
        <dbReference type="ARBA" id="ARBA00038306"/>
    </source>
</evidence>
<dbReference type="PANTHER" id="PTHR34001">
    <property type="entry name" value="BLL7405 PROTEIN"/>
    <property type="match status" value="1"/>
</dbReference>
<reference evidence="8" key="1">
    <citation type="submission" date="2022-07" db="EMBL/GenBank/DDBJ databases">
        <title>Ectorhizobium quercum gen.nov., sp. nov.</title>
        <authorList>
            <person name="Ma T."/>
            <person name="Li Y."/>
        </authorList>
    </citation>
    <scope>NUCLEOTIDE SEQUENCE</scope>
    <source>
        <strain evidence="8">BDR2-2</strain>
    </source>
</reference>
<feature type="chain" id="PRO_5041947717" evidence="6">
    <location>
        <begin position="21"/>
        <end position="214"/>
    </location>
</feature>
<dbReference type="AlphaFoldDB" id="A0AAE3SXH8"/>
<evidence type="ECO:0000313" key="8">
    <source>
        <dbReference type="EMBL" id="MCX8998515.1"/>
    </source>
</evidence>
<protein>
    <submittedName>
        <fullName evidence="8">Porin family protein</fullName>
    </submittedName>
</protein>
<keyword evidence="3" id="KW-0472">Membrane</keyword>